<dbReference type="STRING" id="1764295.A0A5B8MLB3"/>
<dbReference type="Proteomes" id="UP000316726">
    <property type="component" value="Chromosome 5"/>
</dbReference>
<dbReference type="Pfam" id="PF09346">
    <property type="entry name" value="SMI1_KNR4"/>
    <property type="match status" value="1"/>
</dbReference>
<dbReference type="OrthoDB" id="567591at2759"/>
<evidence type="ECO:0000313" key="3">
    <source>
        <dbReference type="EMBL" id="QDZ21276.1"/>
    </source>
</evidence>
<evidence type="ECO:0000259" key="2">
    <source>
        <dbReference type="SMART" id="SM00860"/>
    </source>
</evidence>
<feature type="compositionally biased region" description="Low complexity" evidence="1">
    <location>
        <begin position="227"/>
        <end position="238"/>
    </location>
</feature>
<dbReference type="Gene3D" id="3.40.1580.10">
    <property type="entry name" value="SMI1/KNR4-like"/>
    <property type="match status" value="1"/>
</dbReference>
<feature type="compositionally biased region" description="Basic residues" evidence="1">
    <location>
        <begin position="286"/>
        <end position="295"/>
    </location>
</feature>
<evidence type="ECO:0000256" key="1">
    <source>
        <dbReference type="SAM" id="MobiDB-lite"/>
    </source>
</evidence>
<dbReference type="PANTHER" id="PTHR31854:SF2">
    <property type="entry name" value="TUBULIN POLYGLUTAMYLASE COMPLEX SUBUNIT 2"/>
    <property type="match status" value="1"/>
</dbReference>
<dbReference type="AlphaFoldDB" id="A0A5B8MLB3"/>
<feature type="region of interest" description="Disordered" evidence="1">
    <location>
        <begin position="216"/>
        <end position="295"/>
    </location>
</feature>
<dbReference type="EMBL" id="CP031038">
    <property type="protein sequence ID" value="QDZ21276.1"/>
    <property type="molecule type" value="Genomic_DNA"/>
</dbReference>
<reference evidence="3 4" key="1">
    <citation type="submission" date="2018-07" db="EMBL/GenBank/DDBJ databases">
        <title>The complete nuclear genome of the prasinophyte Chloropicon primus (CCMP1205).</title>
        <authorList>
            <person name="Pombert J.-F."/>
            <person name="Otis C."/>
            <person name="Turmel M."/>
            <person name="Lemieux C."/>
        </authorList>
    </citation>
    <scope>NUCLEOTIDE SEQUENCE [LARGE SCALE GENOMIC DNA]</scope>
    <source>
        <strain evidence="3 4">CCMP1205</strain>
    </source>
</reference>
<protein>
    <recommendedName>
        <fullName evidence="2">Knr4/Smi1-like domain-containing protein</fullName>
    </recommendedName>
</protein>
<dbReference type="InterPro" id="IPR018958">
    <property type="entry name" value="Knr4/Smi1-like_dom"/>
</dbReference>
<dbReference type="PANTHER" id="PTHR31854">
    <property type="entry name" value="TUBULIN POLYGLUTAMYLASE COMPLEX SUBUNIT 2"/>
    <property type="match status" value="1"/>
</dbReference>
<evidence type="ECO:0000313" key="4">
    <source>
        <dbReference type="Proteomes" id="UP000316726"/>
    </source>
</evidence>
<sequence length="295" mass="33783">MDQYTQAAVAYLRSKRGVRNVATETNTGVSELEIAKWEDQNIPHEIPEDYKDFLRVSNGFRLKWDLLFHGEPVQLGGMCINRLKDVQRVDINISAKDDREPTDKYFTTKRDRMPVAAFTIDKHCKCGNVALVYSKREVGNKEIPEVWFQDLSGKWNFLSKSFIVYFRMMVAHLGLPNWQYRFTEFGMDPISRQWFHLLAPENFTFDLNALNVRSAPKEKGRSATKVTPTPTTSAATSTQSLQKMKSGSKGDMKIGRMNRASLSSVSAAGKDRARRKKQNELLKNAYRVRPKSAFN</sequence>
<proteinExistence type="predicted"/>
<gene>
    <name evidence="3" type="ORF">A3770_05p37940</name>
</gene>
<accession>A0A5B8MLB3</accession>
<name>A0A5B8MLB3_9CHLO</name>
<keyword evidence="4" id="KW-1185">Reference proteome</keyword>
<dbReference type="InterPro" id="IPR037883">
    <property type="entry name" value="Knr4/Smi1-like_sf"/>
</dbReference>
<dbReference type="InterPro" id="IPR039231">
    <property type="entry name" value="TPGS2"/>
</dbReference>
<dbReference type="SUPFAM" id="SSF160631">
    <property type="entry name" value="SMI1/KNR4-like"/>
    <property type="match status" value="1"/>
</dbReference>
<feature type="domain" description="Knr4/Smi1-like" evidence="2">
    <location>
        <begin position="28"/>
        <end position="172"/>
    </location>
</feature>
<dbReference type="SMART" id="SM00860">
    <property type="entry name" value="SMI1_KNR4"/>
    <property type="match status" value="1"/>
</dbReference>
<organism evidence="3 4">
    <name type="scientific">Chloropicon primus</name>
    <dbReference type="NCBI Taxonomy" id="1764295"/>
    <lineage>
        <taxon>Eukaryota</taxon>
        <taxon>Viridiplantae</taxon>
        <taxon>Chlorophyta</taxon>
        <taxon>Chloropicophyceae</taxon>
        <taxon>Chloropicales</taxon>
        <taxon>Chloropicaceae</taxon>
        <taxon>Chloropicon</taxon>
    </lineage>
</organism>